<comment type="caution">
    <text evidence="3">The sequence shown here is derived from an EMBL/GenBank/DDBJ whole genome shotgun (WGS) entry which is preliminary data.</text>
</comment>
<dbReference type="InterPro" id="IPR016195">
    <property type="entry name" value="Pol/histidinol_Pase-like"/>
</dbReference>
<proteinExistence type="predicted"/>
<dbReference type="PATRIC" id="fig|1341156.4.peg.1661"/>
<accession>A0A011UFS1</accession>
<dbReference type="Proteomes" id="UP000021369">
    <property type="component" value="Unassembled WGS sequence"/>
</dbReference>
<evidence type="ECO:0000313" key="4">
    <source>
        <dbReference type="Proteomes" id="UP000021369"/>
    </source>
</evidence>
<dbReference type="PANTHER" id="PTHR42924:SF3">
    <property type="entry name" value="POLYMERASE_HISTIDINOL PHOSPHATASE N-TERMINAL DOMAIN-CONTAINING PROTEIN"/>
    <property type="match status" value="1"/>
</dbReference>
<feature type="compositionally biased region" description="Basic and acidic residues" evidence="1">
    <location>
        <begin position="283"/>
        <end position="296"/>
    </location>
</feature>
<protein>
    <submittedName>
        <fullName evidence="3">Phosphoesterase</fullName>
    </submittedName>
</protein>
<feature type="region of interest" description="Disordered" evidence="1">
    <location>
        <begin position="282"/>
        <end position="307"/>
    </location>
</feature>
<dbReference type="OrthoDB" id="9804333at2"/>
<evidence type="ECO:0000256" key="1">
    <source>
        <dbReference type="SAM" id="MobiDB-lite"/>
    </source>
</evidence>
<dbReference type="InterPro" id="IPR052018">
    <property type="entry name" value="PHP_domain"/>
</dbReference>
<evidence type="ECO:0000313" key="3">
    <source>
        <dbReference type="EMBL" id="EXM39479.1"/>
    </source>
</evidence>
<feature type="domain" description="Polymerase/histidinol phosphatase N-terminal" evidence="2">
    <location>
        <begin position="3"/>
        <end position="68"/>
    </location>
</feature>
<dbReference type="GO" id="GO:0004534">
    <property type="term" value="F:5'-3' RNA exonuclease activity"/>
    <property type="evidence" value="ECO:0007669"/>
    <property type="project" value="TreeGrafter"/>
</dbReference>
<gene>
    <name evidence="3" type="ORF">RASY3_06225</name>
</gene>
<name>A0A011UFS1_RUMAL</name>
<dbReference type="InterPro" id="IPR004013">
    <property type="entry name" value="PHP_dom"/>
</dbReference>
<dbReference type="RefSeq" id="WP_024857741.1">
    <property type="nucleotide sequence ID" value="NZ_JEOB01000002.1"/>
</dbReference>
<organism evidence="3 4">
    <name type="scientific">Ruminococcus albus SY3</name>
    <dbReference type="NCBI Taxonomy" id="1341156"/>
    <lineage>
        <taxon>Bacteria</taxon>
        <taxon>Bacillati</taxon>
        <taxon>Bacillota</taxon>
        <taxon>Clostridia</taxon>
        <taxon>Eubacteriales</taxon>
        <taxon>Oscillospiraceae</taxon>
        <taxon>Ruminococcus</taxon>
    </lineage>
</organism>
<dbReference type="GO" id="GO:0035312">
    <property type="term" value="F:5'-3' DNA exonuclease activity"/>
    <property type="evidence" value="ECO:0007669"/>
    <property type="project" value="TreeGrafter"/>
</dbReference>
<dbReference type="InterPro" id="IPR003141">
    <property type="entry name" value="Pol/His_phosphatase_N"/>
</dbReference>
<dbReference type="SUPFAM" id="SSF89550">
    <property type="entry name" value="PHP domain-like"/>
    <property type="match status" value="1"/>
</dbReference>
<reference evidence="3 4" key="1">
    <citation type="submission" date="2013-06" db="EMBL/GenBank/DDBJ databases">
        <title>Rumen cellulosomics: divergent fiber-degrading strategies revealed by comparative genome-wide analysis of six Ruminococcal strains.</title>
        <authorList>
            <person name="Dassa B."/>
            <person name="Borovok I."/>
            <person name="Lamed R."/>
            <person name="Flint H."/>
            <person name="Yeoman C.J."/>
            <person name="White B."/>
            <person name="Bayer E.A."/>
        </authorList>
    </citation>
    <scope>NUCLEOTIDE SEQUENCE [LARGE SCALE GENOMIC DNA]</scope>
    <source>
        <strain evidence="3 4">SY3</strain>
    </source>
</reference>
<dbReference type="PANTHER" id="PTHR42924">
    <property type="entry name" value="EXONUCLEASE"/>
    <property type="match status" value="1"/>
</dbReference>
<dbReference type="Pfam" id="PF02811">
    <property type="entry name" value="PHP"/>
    <property type="match status" value="1"/>
</dbReference>
<dbReference type="AlphaFoldDB" id="A0A011UFS1"/>
<dbReference type="Gene3D" id="3.20.20.140">
    <property type="entry name" value="Metal-dependent hydrolases"/>
    <property type="match status" value="1"/>
</dbReference>
<dbReference type="SMART" id="SM00481">
    <property type="entry name" value="POLIIIAc"/>
    <property type="match status" value="1"/>
</dbReference>
<keyword evidence="4" id="KW-1185">Reference proteome</keyword>
<dbReference type="CDD" id="cd07438">
    <property type="entry name" value="PHP_HisPPase_AMP"/>
    <property type="match status" value="1"/>
</dbReference>
<dbReference type="Gene3D" id="1.10.150.650">
    <property type="match status" value="1"/>
</dbReference>
<evidence type="ECO:0000259" key="2">
    <source>
        <dbReference type="SMART" id="SM00481"/>
    </source>
</evidence>
<dbReference type="EMBL" id="JEOB01000002">
    <property type="protein sequence ID" value="EXM39479.1"/>
    <property type="molecule type" value="Genomic_DNA"/>
</dbReference>
<sequence>MKGDLHCHTTLSDGSLGIEEVIAQAKRMGLDFLAITDHDTLSSSSRAQILGDRYGVKIIQAVELSAWDKKRNEKVHILCYAPQKPNRLEGLCLKSCQIRTECAKDMINKVMERFPIPRDAVMKYTKGSKSIYKSHIMRALISYGYATEFYGSVNDRLFSYPRGECLVTREYPDVNFVLDLIHSSKGVAVLAHPHMFGNIELMKELVEAGKLDGIECFHVSATDTQQRALKKYAEEHDLIVTGGSDFHGLYNSTMTHIGKFTTDEENLEKLFRLIHQNAKKAKKAGEASEIQAKEDTAPAEETSAEEE</sequence>